<evidence type="ECO:0000313" key="2">
    <source>
        <dbReference type="Proteomes" id="UP000265560"/>
    </source>
</evidence>
<dbReference type="Proteomes" id="UP000265560">
    <property type="component" value="Chromosome"/>
</dbReference>
<protein>
    <submittedName>
        <fullName evidence="1">Uncharacterized protein</fullName>
    </submittedName>
</protein>
<dbReference type="OrthoDB" id="6869320at2"/>
<dbReference type="EMBL" id="CP032419">
    <property type="protein sequence ID" value="AYC34138.1"/>
    <property type="molecule type" value="Genomic_DNA"/>
</dbReference>
<gene>
    <name evidence="1" type="ORF">D3880_18000</name>
</gene>
<name>A0A385Z8Z1_9PSED</name>
<sequence>MFIVGEFIPEGRKFNTFTLVLKDHEPGAIMAELKARTRLLIRYDSILGDSYVYDSDSWRDRRP</sequence>
<reference evidence="2" key="1">
    <citation type="submission" date="2018-09" db="EMBL/GenBank/DDBJ databases">
        <authorList>
            <person name="Zhu H."/>
        </authorList>
    </citation>
    <scope>NUCLEOTIDE SEQUENCE [LARGE SCALE GENOMIC DNA]</scope>
    <source>
        <strain evidence="2">K2W31S-8</strain>
    </source>
</reference>
<dbReference type="AlphaFoldDB" id="A0A385Z8Z1"/>
<accession>A0A385Z8Z1</accession>
<proteinExistence type="predicted"/>
<keyword evidence="2" id="KW-1185">Reference proteome</keyword>
<organism evidence="1 2">
    <name type="scientific">Pseudomonas cavernae</name>
    <dbReference type="NCBI Taxonomy" id="2320867"/>
    <lineage>
        <taxon>Bacteria</taxon>
        <taxon>Pseudomonadati</taxon>
        <taxon>Pseudomonadota</taxon>
        <taxon>Gammaproteobacteria</taxon>
        <taxon>Pseudomonadales</taxon>
        <taxon>Pseudomonadaceae</taxon>
        <taxon>Pseudomonas</taxon>
    </lineage>
</organism>
<dbReference type="KEGG" id="pcav:D3880_18000"/>
<evidence type="ECO:0000313" key="1">
    <source>
        <dbReference type="EMBL" id="AYC34138.1"/>
    </source>
</evidence>